<dbReference type="Gene3D" id="3.40.830.10">
    <property type="entry name" value="LigB-like"/>
    <property type="match status" value="1"/>
</dbReference>
<dbReference type="RefSeq" id="WP_117329857.1">
    <property type="nucleotide sequence ID" value="NZ_QUWK01000004.1"/>
</dbReference>
<dbReference type="EMBL" id="QUWK01000004">
    <property type="protein sequence ID" value="RFU95445.1"/>
    <property type="molecule type" value="Genomic_DNA"/>
</dbReference>
<evidence type="ECO:0000313" key="2">
    <source>
        <dbReference type="Proteomes" id="UP000264002"/>
    </source>
</evidence>
<proteinExistence type="predicted"/>
<name>A0A372MI42_9SPIR</name>
<reference evidence="2" key="1">
    <citation type="submission" date="2018-08" db="EMBL/GenBank/DDBJ databases">
        <authorList>
            <person name="Grouzdev D.S."/>
            <person name="Krutkina M.S."/>
        </authorList>
    </citation>
    <scope>NUCLEOTIDE SEQUENCE [LARGE SCALE GENOMIC DNA]</scope>
    <source>
        <strain evidence="2">4-11</strain>
    </source>
</reference>
<sequence length="282" mass="31455">MSMLDSHHHMIFYPEDREVLSQATEKRTAETYLLSLPSAILIPHAAYQFSLEALHRSFSVAGNLKPSLIVFLGPLHQEILDADAPAFLFTSEQEGITIAGRDHPFATTMIKDLTVAYAPYFTQEDSYLIEEPALELTLPMVHSYFGDVPVLPILASSCTNEQMKTYHKLLESVLEQEKHVLFIVSANANALLPSPQAEEDAKTFISRLQTGTSLLENRKGERISSCNISSLEALRQLGSLPGKWSIGGYFDKMGEQPELSNQNVTKEKHVWHISAYQGAIHV</sequence>
<protein>
    <submittedName>
        <fullName evidence="1">AmmeMemoRadiSam system protein B</fullName>
    </submittedName>
</protein>
<reference evidence="1 2" key="2">
    <citation type="submission" date="2018-09" db="EMBL/GenBank/DDBJ databases">
        <title>Genome of Sphaerochaeta halotolerans strain 4-11.</title>
        <authorList>
            <person name="Nazina T.N."/>
            <person name="Sokolova D.S."/>
        </authorList>
    </citation>
    <scope>NUCLEOTIDE SEQUENCE [LARGE SCALE GENOMIC DNA]</scope>
    <source>
        <strain evidence="1 2">4-11</strain>
    </source>
</reference>
<gene>
    <name evidence="1" type="primary">amrB</name>
    <name evidence="1" type="ORF">DYP60_05370</name>
</gene>
<comment type="caution">
    <text evidence="1">The sequence shown here is derived from an EMBL/GenBank/DDBJ whole genome shotgun (WGS) entry which is preliminary data.</text>
</comment>
<dbReference type="InterPro" id="IPR002737">
    <property type="entry name" value="MEMO1_fam"/>
</dbReference>
<dbReference type="NCBIfam" id="TIGR04336">
    <property type="entry name" value="AmmeMemoSam_B"/>
    <property type="match status" value="1"/>
</dbReference>
<keyword evidence="2" id="KW-1185">Reference proteome</keyword>
<accession>A0A372MI42</accession>
<dbReference type="Pfam" id="PF01875">
    <property type="entry name" value="Memo"/>
    <property type="match status" value="1"/>
</dbReference>
<evidence type="ECO:0000313" key="1">
    <source>
        <dbReference type="EMBL" id="RFU95445.1"/>
    </source>
</evidence>
<organism evidence="1 2">
    <name type="scientific">Sphaerochaeta halotolerans</name>
    <dbReference type="NCBI Taxonomy" id="2293840"/>
    <lineage>
        <taxon>Bacteria</taxon>
        <taxon>Pseudomonadati</taxon>
        <taxon>Spirochaetota</taxon>
        <taxon>Spirochaetia</taxon>
        <taxon>Spirochaetales</taxon>
        <taxon>Sphaerochaetaceae</taxon>
        <taxon>Sphaerochaeta</taxon>
    </lineage>
</organism>
<dbReference type="AlphaFoldDB" id="A0A372MI42"/>
<dbReference type="Proteomes" id="UP000264002">
    <property type="component" value="Unassembled WGS sequence"/>
</dbReference>